<dbReference type="Pfam" id="PF02423">
    <property type="entry name" value="OCD_Mu_crystall"/>
    <property type="match status" value="1"/>
</dbReference>
<name>A0A4Q9QHZ0_9GAMM</name>
<sequence>MHIYTAQQTAELLPFDALVAALRTAASEYADGLITSPERMVVPLGTDGVMLSMPAVAADIAIHKLVNVQPGNTARGLPTIHGQVAAFDSATGHPLFTLDGPVVTGRRTAAVSLLGIETLLPTAPKSILIIGTGTQAVHHVQALQALYPLASIWIRSRSEAKAQAFCARYGGAQANLAVCPAQAIPEAVDVVITVTTSRTPVYDEAALAGRLVVAVGAFTPDLVEIGGKTIGQSQLFADDLAGARHEAGDLIQAGVDWDEVRPLVAALPSWPRTDRPILLKTVGCAAWDLAACRTARRMMAS</sequence>
<accession>A0A4Q9QHZ0</accession>
<dbReference type="NCBIfam" id="NF045512">
    <property type="entry name" value="PyrPipCarbRedLhpI"/>
    <property type="match status" value="1"/>
</dbReference>
<dbReference type="GO" id="GO:0005737">
    <property type="term" value="C:cytoplasm"/>
    <property type="evidence" value="ECO:0007669"/>
    <property type="project" value="TreeGrafter"/>
</dbReference>
<comment type="caution">
    <text evidence="1">The sequence shown here is derived from an EMBL/GenBank/DDBJ whole genome shotgun (WGS) entry which is preliminary data.</text>
</comment>
<dbReference type="InterPro" id="IPR036291">
    <property type="entry name" value="NAD(P)-bd_dom_sf"/>
</dbReference>
<protein>
    <submittedName>
        <fullName evidence="1">Delta(1)-pyrroline-2-carboxylate reductase family protein</fullName>
    </submittedName>
</protein>
<dbReference type="RefSeq" id="WP_131181408.1">
    <property type="nucleotide sequence ID" value="NZ_QJUI01000016.1"/>
</dbReference>
<dbReference type="PANTHER" id="PTHR13812">
    <property type="entry name" value="KETIMINE REDUCTASE MU-CRYSTALLIN"/>
    <property type="match status" value="1"/>
</dbReference>
<dbReference type="PANTHER" id="PTHR13812:SF19">
    <property type="entry name" value="KETIMINE REDUCTASE MU-CRYSTALLIN"/>
    <property type="match status" value="1"/>
</dbReference>
<reference evidence="1 2" key="1">
    <citation type="submission" date="2018-06" db="EMBL/GenBank/DDBJ databases">
        <title>Three novel Pseudomonas species isolated from symptomatic oak.</title>
        <authorList>
            <person name="Bueno-Gonzalez V."/>
            <person name="Brady C."/>
        </authorList>
    </citation>
    <scope>NUCLEOTIDE SEQUENCE [LARGE SCALE GENOMIC DNA]</scope>
    <source>
        <strain evidence="1 2">P9A</strain>
    </source>
</reference>
<gene>
    <name evidence="1" type="ORF">DNK06_18145</name>
</gene>
<dbReference type="InterPro" id="IPR053444">
    <property type="entry name" value="Pyr2C_reductase-like"/>
</dbReference>
<organism evidence="1 2">
    <name type="scientific">Phytopseudomonas daroniae</name>
    <dbReference type="NCBI Taxonomy" id="2487519"/>
    <lineage>
        <taxon>Bacteria</taxon>
        <taxon>Pseudomonadati</taxon>
        <taxon>Pseudomonadota</taxon>
        <taxon>Gammaproteobacteria</taxon>
        <taxon>Pseudomonadales</taxon>
        <taxon>Pseudomonadaceae</taxon>
        <taxon>Phytopseudomonas</taxon>
    </lineage>
</organism>
<dbReference type="InterPro" id="IPR023401">
    <property type="entry name" value="ODC_N"/>
</dbReference>
<dbReference type="Gene3D" id="3.40.50.720">
    <property type="entry name" value="NAD(P)-binding Rossmann-like Domain"/>
    <property type="match status" value="1"/>
</dbReference>
<proteinExistence type="predicted"/>
<dbReference type="Proteomes" id="UP000292302">
    <property type="component" value="Unassembled WGS sequence"/>
</dbReference>
<dbReference type="SUPFAM" id="SSF51735">
    <property type="entry name" value="NAD(P)-binding Rossmann-fold domains"/>
    <property type="match status" value="1"/>
</dbReference>
<dbReference type="InterPro" id="IPR003462">
    <property type="entry name" value="ODC_Mu_crystall"/>
</dbReference>
<keyword evidence="2" id="KW-1185">Reference proteome</keyword>
<dbReference type="NCBIfam" id="NF005603">
    <property type="entry name" value="PRK07340.1"/>
    <property type="match status" value="1"/>
</dbReference>
<evidence type="ECO:0000313" key="1">
    <source>
        <dbReference type="EMBL" id="TBU75017.1"/>
    </source>
</evidence>
<dbReference type="PIRSF" id="PIRSF001439">
    <property type="entry name" value="CryM"/>
    <property type="match status" value="1"/>
</dbReference>
<dbReference type="AlphaFoldDB" id="A0A4Q9QHZ0"/>
<evidence type="ECO:0000313" key="2">
    <source>
        <dbReference type="Proteomes" id="UP000292302"/>
    </source>
</evidence>
<dbReference type="GO" id="GO:0042562">
    <property type="term" value="F:hormone binding"/>
    <property type="evidence" value="ECO:0007669"/>
    <property type="project" value="TreeGrafter"/>
</dbReference>
<dbReference type="Gene3D" id="3.30.1780.10">
    <property type="entry name" value="ornithine cyclodeaminase, domain 1"/>
    <property type="match status" value="1"/>
</dbReference>
<dbReference type="EMBL" id="QJUI01000016">
    <property type="protein sequence ID" value="TBU75017.1"/>
    <property type="molecule type" value="Genomic_DNA"/>
</dbReference>
<dbReference type="OrthoDB" id="9809203at2"/>